<accession>A0A212JJ09</accession>
<sequence length="142" mass="16060">MRMKYVLKPLALSALAVGLLFVGTPAVQAAQNGDAPQGYKQKGDRNGRQDADRGGRQYDRKDSKNHPNGRMDGRHDNRSEQGEKMGKPRYDSEKGDRRSSRGDEMGRPRDDRRPPRDMQQRDSQKGQRPAARPADNDDDVRN</sequence>
<organism evidence="3">
    <name type="scientific">uncultured Desulfovibrio sp</name>
    <dbReference type="NCBI Taxonomy" id="167968"/>
    <lineage>
        <taxon>Bacteria</taxon>
        <taxon>Pseudomonadati</taxon>
        <taxon>Thermodesulfobacteriota</taxon>
        <taxon>Desulfovibrionia</taxon>
        <taxon>Desulfovibrionales</taxon>
        <taxon>Desulfovibrionaceae</taxon>
        <taxon>Desulfovibrio</taxon>
        <taxon>environmental samples</taxon>
    </lineage>
</organism>
<dbReference type="RefSeq" id="WP_227118297.1">
    <property type="nucleotide sequence ID" value="NZ_CAKSVL010000002.1"/>
</dbReference>
<evidence type="ECO:0000313" key="3">
    <source>
        <dbReference type="EMBL" id="SBV99429.1"/>
    </source>
</evidence>
<dbReference type="AlphaFoldDB" id="A0A212JJ09"/>
<feature type="compositionally biased region" description="Basic and acidic residues" evidence="1">
    <location>
        <begin position="41"/>
        <end position="125"/>
    </location>
</feature>
<proteinExistence type="predicted"/>
<feature type="region of interest" description="Disordered" evidence="1">
    <location>
        <begin position="30"/>
        <end position="142"/>
    </location>
</feature>
<protein>
    <submittedName>
        <fullName evidence="3">Uncharacterized protein</fullName>
    </submittedName>
</protein>
<name>A0A212JJ09_9BACT</name>
<evidence type="ECO:0000256" key="2">
    <source>
        <dbReference type="SAM" id="SignalP"/>
    </source>
</evidence>
<reference evidence="3" key="1">
    <citation type="submission" date="2016-04" db="EMBL/GenBank/DDBJ databases">
        <authorList>
            <person name="Evans L.H."/>
            <person name="Alamgir A."/>
            <person name="Owens N."/>
            <person name="Weber N.D."/>
            <person name="Virtaneva K."/>
            <person name="Barbian K."/>
            <person name="Babar A."/>
            <person name="Rosenke K."/>
        </authorList>
    </citation>
    <scope>NUCLEOTIDE SEQUENCE</scope>
    <source>
        <strain evidence="3">92-2</strain>
    </source>
</reference>
<evidence type="ECO:0000256" key="1">
    <source>
        <dbReference type="SAM" id="MobiDB-lite"/>
    </source>
</evidence>
<gene>
    <name evidence="3" type="ORF">KM92DES2_11211</name>
</gene>
<feature type="signal peptide" evidence="2">
    <location>
        <begin position="1"/>
        <end position="29"/>
    </location>
</feature>
<feature type="chain" id="PRO_5012532861" evidence="2">
    <location>
        <begin position="30"/>
        <end position="142"/>
    </location>
</feature>
<keyword evidence="2" id="KW-0732">Signal</keyword>
<dbReference type="EMBL" id="FLUP01000001">
    <property type="protein sequence ID" value="SBV99429.1"/>
    <property type="molecule type" value="Genomic_DNA"/>
</dbReference>